<evidence type="ECO:0000256" key="6">
    <source>
        <dbReference type="PROSITE-ProRule" id="PRU00169"/>
    </source>
</evidence>
<evidence type="ECO:0000256" key="3">
    <source>
        <dbReference type="ARBA" id="ARBA00023015"/>
    </source>
</evidence>
<dbReference type="Gene3D" id="1.10.8.60">
    <property type="match status" value="1"/>
</dbReference>
<proteinExistence type="predicted"/>
<dbReference type="PROSITE" id="PS00676">
    <property type="entry name" value="SIGMA54_INTERACT_2"/>
    <property type="match status" value="1"/>
</dbReference>
<dbReference type="SUPFAM" id="SSF52172">
    <property type="entry name" value="CheY-like"/>
    <property type="match status" value="1"/>
</dbReference>
<feature type="domain" description="Response regulatory" evidence="8">
    <location>
        <begin position="3"/>
        <end position="117"/>
    </location>
</feature>
<dbReference type="PROSITE" id="PS50110">
    <property type="entry name" value="RESPONSE_REGULATORY"/>
    <property type="match status" value="1"/>
</dbReference>
<dbReference type="Gene3D" id="3.40.50.2300">
    <property type="match status" value="1"/>
</dbReference>
<evidence type="ECO:0000259" key="8">
    <source>
        <dbReference type="PROSITE" id="PS50110"/>
    </source>
</evidence>
<dbReference type="SUPFAM" id="SSF52540">
    <property type="entry name" value="P-loop containing nucleoside triphosphate hydrolases"/>
    <property type="match status" value="1"/>
</dbReference>
<dbReference type="PANTHER" id="PTHR32071">
    <property type="entry name" value="TRANSCRIPTIONAL REGULATORY PROTEIN"/>
    <property type="match status" value="1"/>
</dbReference>
<dbReference type="PROSITE" id="PS00688">
    <property type="entry name" value="SIGMA54_INTERACT_3"/>
    <property type="match status" value="1"/>
</dbReference>
<keyword evidence="3" id="KW-0805">Transcription regulation</keyword>
<dbReference type="InterPro" id="IPR025944">
    <property type="entry name" value="Sigma_54_int_dom_CS"/>
</dbReference>
<dbReference type="InterPro" id="IPR002197">
    <property type="entry name" value="HTH_Fis"/>
</dbReference>
<feature type="modified residue" description="4-aspartylphosphate" evidence="6">
    <location>
        <position position="52"/>
    </location>
</feature>
<evidence type="ECO:0000259" key="7">
    <source>
        <dbReference type="PROSITE" id="PS50045"/>
    </source>
</evidence>
<reference evidence="9" key="1">
    <citation type="submission" date="2023-03" db="EMBL/GenBank/DDBJ databases">
        <title>Edaphobacter sp.</title>
        <authorList>
            <person name="Huber K.J."/>
            <person name="Papendorf J."/>
            <person name="Pilke C."/>
            <person name="Bunk B."/>
            <person name="Sproeer C."/>
            <person name="Pester M."/>
        </authorList>
    </citation>
    <scope>NUCLEOTIDE SEQUENCE</scope>
    <source>
        <strain evidence="9">DSM 110680</strain>
    </source>
</reference>
<dbReference type="GO" id="GO:0005524">
    <property type="term" value="F:ATP binding"/>
    <property type="evidence" value="ECO:0007669"/>
    <property type="project" value="UniProtKB-KW"/>
</dbReference>
<dbReference type="RefSeq" id="WP_348261582.1">
    <property type="nucleotide sequence ID" value="NZ_CP121196.1"/>
</dbReference>
<gene>
    <name evidence="9" type="ORF">P8935_17480</name>
</gene>
<dbReference type="AlphaFoldDB" id="A0AAU7DGF6"/>
<name>A0AAU7DGF6_9BACT</name>
<dbReference type="FunFam" id="3.40.50.300:FF:000006">
    <property type="entry name" value="DNA-binding transcriptional regulator NtrC"/>
    <property type="match status" value="1"/>
</dbReference>
<dbReference type="Pfam" id="PF25601">
    <property type="entry name" value="AAA_lid_14"/>
    <property type="match status" value="1"/>
</dbReference>
<dbReference type="SMART" id="SM00448">
    <property type="entry name" value="REC"/>
    <property type="match status" value="1"/>
</dbReference>
<dbReference type="Pfam" id="PF00158">
    <property type="entry name" value="Sigma54_activat"/>
    <property type="match status" value="1"/>
</dbReference>
<feature type="domain" description="Sigma-54 factor interaction" evidence="7">
    <location>
        <begin position="142"/>
        <end position="370"/>
    </location>
</feature>
<dbReference type="SUPFAM" id="SSF46689">
    <property type="entry name" value="Homeodomain-like"/>
    <property type="match status" value="1"/>
</dbReference>
<dbReference type="InterPro" id="IPR011006">
    <property type="entry name" value="CheY-like_superfamily"/>
</dbReference>
<dbReference type="PROSITE" id="PS50045">
    <property type="entry name" value="SIGMA54_INTERACT_4"/>
    <property type="match status" value="1"/>
</dbReference>
<sequence length="466" mass="51588">MSRILVIDDEAALGENIQRMLRMPGVTVCTFVDPAVGLADAFAHPPDLVLLDVRMPGMTGEEVFAKLHEAQPSIPIVFLTAFGSVEGAVLAIRNGAFDYLQKPFKREELLLVVKRALSHATLEHEVEKLKSRLESLGEVDAAQSHNAAMLDQMDKCRRAAGTDATVMILGESGTGKEVTARLIHDQSRRKDGPFVPVECSAMPGSLIESELFGYEKGAFTGAERTKKGLIESAEGGTLFLDEIGDLGVELQTRLFRFVEERALRRLGGLSLVRVDCRILCATNQDLAAKIKSGTFREELYYRLSVITVKLPPLRERPEDVPRLARFFLERFSRRYGKSIIGSPQFYEALLKERWPGNVRQLKNVMERLTALHADGVLGAEDVEEDSPRVEAVSSLSALPWKDAREQYLASFESSYANAVLARCNGNVSAAAREAGVDRKTFYALMKREKDAQTGEFNPQLPQESGE</sequence>
<keyword evidence="1" id="KW-0547">Nucleotide-binding</keyword>
<dbReference type="InterPro" id="IPR003593">
    <property type="entry name" value="AAA+_ATPase"/>
</dbReference>
<dbReference type="GO" id="GO:0043565">
    <property type="term" value="F:sequence-specific DNA binding"/>
    <property type="evidence" value="ECO:0007669"/>
    <property type="project" value="InterPro"/>
</dbReference>
<dbReference type="InterPro" id="IPR002078">
    <property type="entry name" value="Sigma_54_int"/>
</dbReference>
<dbReference type="Pfam" id="PF00072">
    <property type="entry name" value="Response_reg"/>
    <property type="match status" value="1"/>
</dbReference>
<evidence type="ECO:0000256" key="4">
    <source>
        <dbReference type="ARBA" id="ARBA00023125"/>
    </source>
</evidence>
<evidence type="ECO:0000256" key="5">
    <source>
        <dbReference type="ARBA" id="ARBA00023163"/>
    </source>
</evidence>
<keyword evidence="4" id="KW-0238">DNA-binding</keyword>
<evidence type="ECO:0000256" key="1">
    <source>
        <dbReference type="ARBA" id="ARBA00022741"/>
    </source>
</evidence>
<dbReference type="InterPro" id="IPR025943">
    <property type="entry name" value="Sigma_54_int_dom_ATP-bd_2"/>
</dbReference>
<keyword evidence="5" id="KW-0804">Transcription</keyword>
<accession>A0AAU7DGF6</accession>
<dbReference type="Gene3D" id="3.40.50.300">
    <property type="entry name" value="P-loop containing nucleotide triphosphate hydrolases"/>
    <property type="match status" value="1"/>
</dbReference>
<protein>
    <submittedName>
        <fullName evidence="9">Sigma-54 dependent transcriptional regulator</fullName>
    </submittedName>
</protein>
<evidence type="ECO:0000256" key="2">
    <source>
        <dbReference type="ARBA" id="ARBA00022840"/>
    </source>
</evidence>
<dbReference type="CDD" id="cd00009">
    <property type="entry name" value="AAA"/>
    <property type="match status" value="1"/>
</dbReference>
<dbReference type="SMART" id="SM00382">
    <property type="entry name" value="AAA"/>
    <property type="match status" value="1"/>
</dbReference>
<dbReference type="InterPro" id="IPR027417">
    <property type="entry name" value="P-loop_NTPase"/>
</dbReference>
<dbReference type="InterPro" id="IPR058031">
    <property type="entry name" value="AAA_lid_NorR"/>
</dbReference>
<dbReference type="GO" id="GO:0000160">
    <property type="term" value="P:phosphorelay signal transduction system"/>
    <property type="evidence" value="ECO:0007669"/>
    <property type="project" value="InterPro"/>
</dbReference>
<dbReference type="InterPro" id="IPR001789">
    <property type="entry name" value="Sig_transdc_resp-reg_receiver"/>
</dbReference>
<keyword evidence="2" id="KW-0067">ATP-binding</keyword>
<dbReference type="EMBL" id="CP121196">
    <property type="protein sequence ID" value="XBH16353.1"/>
    <property type="molecule type" value="Genomic_DNA"/>
</dbReference>
<dbReference type="GO" id="GO:0006355">
    <property type="term" value="P:regulation of DNA-templated transcription"/>
    <property type="evidence" value="ECO:0007669"/>
    <property type="project" value="InterPro"/>
</dbReference>
<keyword evidence="6" id="KW-0597">Phosphoprotein</keyword>
<evidence type="ECO:0000313" key="9">
    <source>
        <dbReference type="EMBL" id="XBH16353.1"/>
    </source>
</evidence>
<organism evidence="9">
    <name type="scientific">Telmatobacter sp. DSM 110680</name>
    <dbReference type="NCBI Taxonomy" id="3036704"/>
    <lineage>
        <taxon>Bacteria</taxon>
        <taxon>Pseudomonadati</taxon>
        <taxon>Acidobacteriota</taxon>
        <taxon>Terriglobia</taxon>
        <taxon>Terriglobales</taxon>
        <taxon>Acidobacteriaceae</taxon>
        <taxon>Telmatobacter</taxon>
    </lineage>
</organism>
<dbReference type="Pfam" id="PF02954">
    <property type="entry name" value="HTH_8"/>
    <property type="match status" value="1"/>
</dbReference>
<dbReference type="InterPro" id="IPR009057">
    <property type="entry name" value="Homeodomain-like_sf"/>
</dbReference>
<dbReference type="Gene3D" id="1.10.10.60">
    <property type="entry name" value="Homeodomain-like"/>
    <property type="match status" value="1"/>
</dbReference>